<protein>
    <submittedName>
        <fullName evidence="12">TonB-dependent receptor</fullName>
    </submittedName>
</protein>
<dbReference type="SUPFAM" id="SSF56935">
    <property type="entry name" value="Porins"/>
    <property type="match status" value="1"/>
</dbReference>
<dbReference type="InterPro" id="IPR039426">
    <property type="entry name" value="TonB-dep_rcpt-like"/>
</dbReference>
<evidence type="ECO:0000259" key="10">
    <source>
        <dbReference type="Pfam" id="PF00593"/>
    </source>
</evidence>
<keyword evidence="12" id="KW-0675">Receptor</keyword>
<evidence type="ECO:0000256" key="8">
    <source>
        <dbReference type="PROSITE-ProRule" id="PRU01360"/>
    </source>
</evidence>
<dbReference type="NCBIfam" id="TIGR04057">
    <property type="entry name" value="SusC_RagA_signa"/>
    <property type="match status" value="1"/>
</dbReference>
<organism evidence="12 13">
    <name type="scientific">Ilyomonas limi</name>
    <dbReference type="NCBI Taxonomy" id="2575867"/>
    <lineage>
        <taxon>Bacteria</taxon>
        <taxon>Pseudomonadati</taxon>
        <taxon>Bacteroidota</taxon>
        <taxon>Chitinophagia</taxon>
        <taxon>Chitinophagales</taxon>
        <taxon>Chitinophagaceae</taxon>
        <taxon>Ilyomonas</taxon>
    </lineage>
</organism>
<keyword evidence="4 8" id="KW-0812">Transmembrane</keyword>
<dbReference type="Pfam" id="PF13715">
    <property type="entry name" value="CarbopepD_reg_2"/>
    <property type="match status" value="1"/>
</dbReference>
<dbReference type="Pfam" id="PF07715">
    <property type="entry name" value="Plug"/>
    <property type="match status" value="1"/>
</dbReference>
<sequence>MKRDYKLLKRTRFSYPRATGNQIKIIAAFLFYSLLAFSYVSQAQSQVVTGSIKDENGAALQGVSVLVKGSSEGVSSDADGRFSIALPGSSAVLVISHIGYATQEVPVTAGSVQDISLKRDVNALNEVVVIGYGSQRRKDVTGSVSTIDLSATKDVPVANPGRLLVGQAPGVTVRQPTGRPGSEFDVVVRGLGSLGAGSQPLYVIDGFPIGNQLGQNFNPNDIENISILKDAVSTAIYGARGSNGVVLITTKSAKSGQSSLNVTANYGIQNIPSSRKVKMLNGQEFAQFKKDIFMDKIRYFEQREPSIDEVPLDYRYPEQTTISTNWYDEILHNNAPFQNYNVTLSQGNANFRSLLSAGYMRQEGVLINTNFDNISVRGNMDGKVNDFINMGLNINGSYATNNLARATEGRDNIVGSALLMDPREPVYNEDGSYNDYIGGHDGTFGWPNPVQSLKDILRKEETGQLLSNGYVEISFLRNFKFKTSGNALLNYSNYKQFVPSTIAGVNAPPPRDASEVDQSLYTKNYSTDQLLTYNNSFGDHRLNVLLGYTAQEETTKVLDGSGSQFPNDLTPFLSSAALKTSGSSEYGWSMNAVFGRINYSYSDKYLLSATFRREGSSRFGESNKYGNFPAFSAGWRVLNEKFMPKIGWLTDLKLRGSWGITGNNNIGNYSSLAFMSDNNYIIGNNLARGLIVTSLANPSLGWERSKQLDLGVDVSAFKDKLSFTAEFYNKITSDMLLPIQVPAISGFTTYLSNVGKVQNKGFEFALRYRTNINKVGVWANANVSINRNKVLEIRGENDQILYGSLYEAYNISRVGRPIGMLYGFRMLGIFNNQEEIDKSPTQDGAIPGVYKYYDGDGDGVISYDTRDMVEIGNPWPKFTYGLTLGGNYKNFDISILLNGAYGYDIYRQIEASTMNMDGVFNVLEESKDRWRSEENPGTGKYATTNTWKWERESNSRYIYSGSHLWVKNISVGYTLSKTGMSFKSLRVYASADNFLLITNYPGSNPDVNNRGGINPGLDDESYPLPRTFTFGVNFTF</sequence>
<dbReference type="Gene3D" id="2.40.170.20">
    <property type="entry name" value="TonB-dependent receptor, beta-barrel domain"/>
    <property type="match status" value="1"/>
</dbReference>
<dbReference type="PROSITE" id="PS52016">
    <property type="entry name" value="TONB_DEPENDENT_REC_3"/>
    <property type="match status" value="1"/>
</dbReference>
<evidence type="ECO:0000256" key="7">
    <source>
        <dbReference type="ARBA" id="ARBA00023237"/>
    </source>
</evidence>
<evidence type="ECO:0000313" key="13">
    <source>
        <dbReference type="Proteomes" id="UP000305848"/>
    </source>
</evidence>
<evidence type="ECO:0000259" key="11">
    <source>
        <dbReference type="Pfam" id="PF07715"/>
    </source>
</evidence>
<gene>
    <name evidence="12" type="ORF">FC093_05035</name>
</gene>
<reference evidence="12 13" key="1">
    <citation type="submission" date="2019-05" db="EMBL/GenBank/DDBJ databases">
        <title>Panacibacter sp. strain 17mud1-8 Genome sequencing and assembly.</title>
        <authorList>
            <person name="Chhetri G."/>
        </authorList>
    </citation>
    <scope>NUCLEOTIDE SEQUENCE [LARGE SCALE GENOMIC DNA]</scope>
    <source>
        <strain evidence="12 13">17mud1-8</strain>
    </source>
</reference>
<proteinExistence type="inferred from homology"/>
<evidence type="ECO:0000256" key="1">
    <source>
        <dbReference type="ARBA" id="ARBA00004571"/>
    </source>
</evidence>
<evidence type="ECO:0000256" key="2">
    <source>
        <dbReference type="ARBA" id="ARBA00022448"/>
    </source>
</evidence>
<dbReference type="InterPro" id="IPR036942">
    <property type="entry name" value="Beta-barrel_TonB_sf"/>
</dbReference>
<dbReference type="AlphaFoldDB" id="A0A4U3L7N5"/>
<keyword evidence="6 8" id="KW-0472">Membrane</keyword>
<feature type="domain" description="TonB-dependent receptor plug" evidence="11">
    <location>
        <begin position="137"/>
        <end position="245"/>
    </location>
</feature>
<keyword evidence="5 9" id="KW-0798">TonB box</keyword>
<dbReference type="InterPro" id="IPR023996">
    <property type="entry name" value="TonB-dep_OMP_SusC/RagA"/>
</dbReference>
<dbReference type="InterPro" id="IPR023997">
    <property type="entry name" value="TonB-dep_OMP_SusC/RagA_CS"/>
</dbReference>
<evidence type="ECO:0000256" key="9">
    <source>
        <dbReference type="RuleBase" id="RU003357"/>
    </source>
</evidence>
<evidence type="ECO:0000313" key="12">
    <source>
        <dbReference type="EMBL" id="TKK71042.1"/>
    </source>
</evidence>
<dbReference type="SUPFAM" id="SSF49464">
    <property type="entry name" value="Carboxypeptidase regulatory domain-like"/>
    <property type="match status" value="1"/>
</dbReference>
<feature type="domain" description="TonB-dependent receptor-like beta-barrel" evidence="10">
    <location>
        <begin position="430"/>
        <end position="993"/>
    </location>
</feature>
<dbReference type="GO" id="GO:0009279">
    <property type="term" value="C:cell outer membrane"/>
    <property type="evidence" value="ECO:0007669"/>
    <property type="project" value="UniProtKB-SubCell"/>
</dbReference>
<dbReference type="InterPro" id="IPR000531">
    <property type="entry name" value="Beta-barrel_TonB"/>
</dbReference>
<accession>A0A4U3L7N5</accession>
<evidence type="ECO:0000256" key="5">
    <source>
        <dbReference type="ARBA" id="ARBA00023077"/>
    </source>
</evidence>
<keyword evidence="13" id="KW-1185">Reference proteome</keyword>
<evidence type="ECO:0000256" key="4">
    <source>
        <dbReference type="ARBA" id="ARBA00022692"/>
    </source>
</evidence>
<dbReference type="NCBIfam" id="TIGR04056">
    <property type="entry name" value="OMP_RagA_SusC"/>
    <property type="match status" value="1"/>
</dbReference>
<keyword evidence="3 8" id="KW-1134">Transmembrane beta strand</keyword>
<dbReference type="InterPro" id="IPR012910">
    <property type="entry name" value="Plug_dom"/>
</dbReference>
<keyword evidence="2 8" id="KW-0813">Transport</keyword>
<comment type="subcellular location">
    <subcellularLocation>
        <location evidence="1 8">Cell outer membrane</location>
        <topology evidence="1 8">Multi-pass membrane protein</topology>
    </subcellularLocation>
</comment>
<evidence type="ECO:0000256" key="3">
    <source>
        <dbReference type="ARBA" id="ARBA00022452"/>
    </source>
</evidence>
<keyword evidence="7 8" id="KW-0998">Cell outer membrane</keyword>
<dbReference type="EMBL" id="SZQL01000002">
    <property type="protein sequence ID" value="TKK71042.1"/>
    <property type="molecule type" value="Genomic_DNA"/>
</dbReference>
<dbReference type="Pfam" id="PF00593">
    <property type="entry name" value="TonB_dep_Rec_b-barrel"/>
    <property type="match status" value="1"/>
</dbReference>
<dbReference type="Proteomes" id="UP000305848">
    <property type="component" value="Unassembled WGS sequence"/>
</dbReference>
<comment type="similarity">
    <text evidence="8 9">Belongs to the TonB-dependent receptor family.</text>
</comment>
<evidence type="ECO:0000256" key="6">
    <source>
        <dbReference type="ARBA" id="ARBA00023136"/>
    </source>
</evidence>
<dbReference type="OrthoDB" id="9768177at2"/>
<dbReference type="InterPro" id="IPR037066">
    <property type="entry name" value="Plug_dom_sf"/>
</dbReference>
<comment type="caution">
    <text evidence="12">The sequence shown here is derived from an EMBL/GenBank/DDBJ whole genome shotgun (WGS) entry which is preliminary data.</text>
</comment>
<dbReference type="InterPro" id="IPR008969">
    <property type="entry name" value="CarboxyPept-like_regulatory"/>
</dbReference>
<dbReference type="Gene3D" id="2.60.40.1120">
    <property type="entry name" value="Carboxypeptidase-like, regulatory domain"/>
    <property type="match status" value="1"/>
</dbReference>
<name>A0A4U3L7N5_9BACT</name>
<dbReference type="RefSeq" id="WP_137260641.1">
    <property type="nucleotide sequence ID" value="NZ_SZQL01000002.1"/>
</dbReference>
<dbReference type="Gene3D" id="2.170.130.10">
    <property type="entry name" value="TonB-dependent receptor, plug domain"/>
    <property type="match status" value="1"/>
</dbReference>